<gene>
    <name evidence="2" type="ORF">FGO68_gene331</name>
    <name evidence="3" type="ORF">FGO68_gene6837</name>
</gene>
<dbReference type="EMBL" id="RRYP01028501">
    <property type="protein sequence ID" value="TNV71741.1"/>
    <property type="molecule type" value="Genomic_DNA"/>
</dbReference>
<sequence length="116" mass="13220">MKTNTAGLNQSQLEATPPSFVHVNQPLFREIRALNKSKGRIRNFEGSIQRKPSIKQPKKTKIKRRLSKKLIQGSVALLPENFECNMTRLIEVNNQQNKPGHMAQSQKSPKICKEVD</sequence>
<dbReference type="AlphaFoldDB" id="A0A8J8NC44"/>
<dbReference type="Proteomes" id="UP000785679">
    <property type="component" value="Unassembled WGS sequence"/>
</dbReference>
<dbReference type="EMBL" id="RRYP01028510">
    <property type="protein sequence ID" value="TNV71740.1"/>
    <property type="molecule type" value="Genomic_DNA"/>
</dbReference>
<reference evidence="2" key="1">
    <citation type="submission" date="2019-06" db="EMBL/GenBank/DDBJ databases">
        <authorList>
            <person name="Zheng W."/>
        </authorList>
    </citation>
    <scope>NUCLEOTIDE SEQUENCE</scope>
    <source>
        <strain evidence="2">QDHG01</strain>
    </source>
</reference>
<feature type="region of interest" description="Disordered" evidence="1">
    <location>
        <begin position="94"/>
        <end position="116"/>
    </location>
</feature>
<organism evidence="2 4">
    <name type="scientific">Halteria grandinella</name>
    <dbReference type="NCBI Taxonomy" id="5974"/>
    <lineage>
        <taxon>Eukaryota</taxon>
        <taxon>Sar</taxon>
        <taxon>Alveolata</taxon>
        <taxon>Ciliophora</taxon>
        <taxon>Intramacronucleata</taxon>
        <taxon>Spirotrichea</taxon>
        <taxon>Stichotrichia</taxon>
        <taxon>Sporadotrichida</taxon>
        <taxon>Halteriidae</taxon>
        <taxon>Halteria</taxon>
    </lineage>
</organism>
<accession>A0A8J8NC44</accession>
<keyword evidence="4" id="KW-1185">Reference proteome</keyword>
<evidence type="ECO:0000313" key="3">
    <source>
        <dbReference type="EMBL" id="TNV71741.1"/>
    </source>
</evidence>
<protein>
    <submittedName>
        <fullName evidence="2">Uncharacterized protein</fullName>
    </submittedName>
</protein>
<comment type="caution">
    <text evidence="2">The sequence shown here is derived from an EMBL/GenBank/DDBJ whole genome shotgun (WGS) entry which is preliminary data.</text>
</comment>
<feature type="compositionally biased region" description="Polar residues" evidence="1">
    <location>
        <begin position="94"/>
        <end position="108"/>
    </location>
</feature>
<evidence type="ECO:0000313" key="2">
    <source>
        <dbReference type="EMBL" id="TNV71740.1"/>
    </source>
</evidence>
<evidence type="ECO:0000313" key="4">
    <source>
        <dbReference type="Proteomes" id="UP000785679"/>
    </source>
</evidence>
<name>A0A8J8NC44_HALGN</name>
<evidence type="ECO:0000256" key="1">
    <source>
        <dbReference type="SAM" id="MobiDB-lite"/>
    </source>
</evidence>
<proteinExistence type="predicted"/>